<name>A0A023EYL1_TRIIF</name>
<feature type="region of interest" description="Disordered" evidence="2">
    <location>
        <begin position="239"/>
        <end position="293"/>
    </location>
</feature>
<sequence>ESMSSDIKCIKDETDGIKQENRNIIKKVDSLENNIKQALIHMQNKITSNNDEILKIKKENVLLKYENKQLKNQIDSLRQITEFDGLRIVNIPLTENEDLKLIFSKLCEFINFNCSTDLVDIYRLRPRNPAVVPPIILKFVKRQDKAQFLNHLKSKKGKVTTTIFSNSLPESPVYISEYMSPALVNLFQRAKKMKNENLIKFVWFKNNKLYIRISENSTPEIIHSGEDFEKVFQIKEPLKGSGKTPLDEAEPFEQEEIETDTSDNSKSSFKKRKIRSPRTSSIERFFRTQSKKP</sequence>
<proteinExistence type="evidence at transcript level"/>
<evidence type="ECO:0000256" key="2">
    <source>
        <dbReference type="SAM" id="MobiDB-lite"/>
    </source>
</evidence>
<feature type="coiled-coil region" evidence="1">
    <location>
        <begin position="14"/>
        <end position="80"/>
    </location>
</feature>
<feature type="domain" description="FP protein C-terminal" evidence="3">
    <location>
        <begin position="185"/>
        <end position="231"/>
    </location>
</feature>
<evidence type="ECO:0000259" key="3">
    <source>
        <dbReference type="Pfam" id="PF25298"/>
    </source>
</evidence>
<dbReference type="InterPro" id="IPR057251">
    <property type="entry name" value="FP_C"/>
</dbReference>
<feature type="compositionally biased region" description="Acidic residues" evidence="2">
    <location>
        <begin position="247"/>
        <end position="261"/>
    </location>
</feature>
<feature type="non-terminal residue" evidence="4">
    <location>
        <position position="1"/>
    </location>
</feature>
<protein>
    <recommendedName>
        <fullName evidence="3">FP protein C-terminal domain-containing protein</fullName>
    </recommendedName>
</protein>
<reference evidence="4" key="1">
    <citation type="journal article" date="2014" name="PLoS Negl. Trop. Dis.">
        <title>An updated insight into the Sialotranscriptome of Triatoma infestans: developmental stage and geographic variations.</title>
        <authorList>
            <person name="Schwarz A."/>
            <person name="Medrano-Mercado N."/>
            <person name="Schaub G.A."/>
            <person name="Struchiner C.J."/>
            <person name="Bargues M.D."/>
            <person name="Levy M.Z."/>
            <person name="Ribeiro J.M."/>
        </authorList>
    </citation>
    <scope>NUCLEOTIDE SEQUENCE</scope>
    <source>
        <strain evidence="4">Chile</strain>
        <tissue evidence="4">Salivary glands</tissue>
    </source>
</reference>
<dbReference type="EMBL" id="GBBI01005038">
    <property type="protein sequence ID" value="JAC13674.1"/>
    <property type="molecule type" value="mRNA"/>
</dbReference>
<keyword evidence="1" id="KW-0175">Coiled coil</keyword>
<evidence type="ECO:0000313" key="4">
    <source>
        <dbReference type="EMBL" id="JAC13674.1"/>
    </source>
</evidence>
<evidence type="ECO:0000256" key="1">
    <source>
        <dbReference type="SAM" id="Coils"/>
    </source>
</evidence>
<organism evidence="4">
    <name type="scientific">Triatoma infestans</name>
    <name type="common">Assassin bug</name>
    <dbReference type="NCBI Taxonomy" id="30076"/>
    <lineage>
        <taxon>Eukaryota</taxon>
        <taxon>Metazoa</taxon>
        <taxon>Ecdysozoa</taxon>
        <taxon>Arthropoda</taxon>
        <taxon>Hexapoda</taxon>
        <taxon>Insecta</taxon>
        <taxon>Pterygota</taxon>
        <taxon>Neoptera</taxon>
        <taxon>Paraneoptera</taxon>
        <taxon>Hemiptera</taxon>
        <taxon>Heteroptera</taxon>
        <taxon>Panheteroptera</taxon>
        <taxon>Cimicomorpha</taxon>
        <taxon>Reduviidae</taxon>
        <taxon>Triatominae</taxon>
        <taxon>Triatoma</taxon>
    </lineage>
</organism>
<dbReference type="AlphaFoldDB" id="A0A023EYL1"/>
<dbReference type="Pfam" id="PF25298">
    <property type="entry name" value="Baculo_FP_2nd"/>
    <property type="match status" value="1"/>
</dbReference>
<accession>A0A023EYL1</accession>